<dbReference type="PIR" id="T45177">
    <property type="entry name" value="T45177"/>
</dbReference>
<dbReference type="PANTHER" id="PTHR43107:SF15">
    <property type="entry name" value="FATTY ACID TRANSPORT PROTEIN 3, ISOFORM A"/>
    <property type="match status" value="1"/>
</dbReference>
<dbReference type="GO" id="GO:0005524">
    <property type="term" value="F:ATP binding"/>
    <property type="evidence" value="ECO:0007669"/>
    <property type="project" value="UniProtKB-KW"/>
</dbReference>
<evidence type="ECO:0000256" key="1">
    <source>
        <dbReference type="ARBA" id="ARBA00006432"/>
    </source>
</evidence>
<dbReference type="EMBL" id="U15180">
    <property type="protein sequence ID" value="AAA62896.1"/>
    <property type="molecule type" value="Genomic_DNA"/>
</dbReference>
<dbReference type="Proteomes" id="UP000249682">
    <property type="component" value="Chromosome"/>
</dbReference>
<dbReference type="EMBL" id="CP029543">
    <property type="protein sequence ID" value="AWV47743.1"/>
    <property type="molecule type" value="Genomic_DNA"/>
</dbReference>
<reference evidence="6 7" key="3">
    <citation type="submission" date="2018-05" db="EMBL/GenBank/DDBJ databases">
        <title>Evolution of small genomes with special reference to Mycobacterium leprae.</title>
        <authorList>
            <person name="Mohanty P.S."/>
            <person name="Bansal A.K."/>
            <person name="Gupta U.D."/>
            <person name="Naaz F."/>
            <person name="Dwivedi V.D."/>
            <person name="Singh H."/>
            <person name="Gupta G."/>
            <person name="Sharma S."/>
            <person name="Arora M."/>
        </authorList>
    </citation>
    <scope>NUCLEOTIDE SEQUENCE [LARGE SCALE GENOMIC DNA]</scope>
    <source>
        <strain evidence="6 7">MRHRU-235-G</strain>
    </source>
</reference>
<organism evidence="5">
    <name type="scientific">Mycobacterium leprae</name>
    <dbReference type="NCBI Taxonomy" id="1769"/>
    <lineage>
        <taxon>Bacteria</taxon>
        <taxon>Bacillati</taxon>
        <taxon>Actinomycetota</taxon>
        <taxon>Actinomycetes</taxon>
        <taxon>Mycobacteriales</taxon>
        <taxon>Mycobacteriaceae</taxon>
        <taxon>Mycobacterium</taxon>
    </lineage>
</organism>
<evidence type="ECO:0000256" key="3">
    <source>
        <dbReference type="ARBA" id="ARBA00022741"/>
    </source>
</evidence>
<reference evidence="5" key="2">
    <citation type="submission" date="1995-05" db="EMBL/GenBank/DDBJ databases">
        <authorList>
            <person name="Smith D.R."/>
        </authorList>
    </citation>
    <scope>NUCLEOTIDE SEQUENCE</scope>
</reference>
<reference evidence="5" key="1">
    <citation type="submission" date="1994-09" db="EMBL/GenBank/DDBJ databases">
        <authorList>
            <person name="Robison K"/>
        </authorList>
    </citation>
    <scope>NUCLEOTIDE SEQUENCE</scope>
</reference>
<dbReference type="PANTHER" id="PTHR43107">
    <property type="entry name" value="LONG-CHAIN FATTY ACID TRANSPORT PROTEIN"/>
    <property type="match status" value="1"/>
</dbReference>
<sequence length="80" mass="8649">MAAFVDRLGDAFRWKGNKVATTQVEVVLTSDKSVEECMIFGIEVSCTAGCAGMAAIKRGEGAEFDGRFLARAVYGQLYAY</sequence>
<evidence type="ECO:0000256" key="2">
    <source>
        <dbReference type="ARBA" id="ARBA00022598"/>
    </source>
</evidence>
<dbReference type="GO" id="GO:0004467">
    <property type="term" value="F:long-chain fatty acid-CoA ligase activity"/>
    <property type="evidence" value="ECO:0007669"/>
    <property type="project" value="TreeGrafter"/>
</dbReference>
<gene>
    <name evidence="6" type="ORF">DIJ64_05640</name>
</gene>
<evidence type="ECO:0000313" key="7">
    <source>
        <dbReference type="Proteomes" id="UP000249682"/>
    </source>
</evidence>
<dbReference type="GO" id="GO:0005324">
    <property type="term" value="F:long-chain fatty acid transmembrane transporter activity"/>
    <property type="evidence" value="ECO:0007669"/>
    <property type="project" value="TreeGrafter"/>
</dbReference>
<evidence type="ECO:0000256" key="4">
    <source>
        <dbReference type="ARBA" id="ARBA00022840"/>
    </source>
</evidence>
<protein>
    <submittedName>
        <fullName evidence="5">U1756j</fullName>
    </submittedName>
</protein>
<dbReference type="SUPFAM" id="SSF56801">
    <property type="entry name" value="Acetyl-CoA synthetase-like"/>
    <property type="match status" value="1"/>
</dbReference>
<comment type="similarity">
    <text evidence="1">Belongs to the ATP-dependent AMP-binding enzyme family.</text>
</comment>
<proteinExistence type="inferred from homology"/>
<dbReference type="GO" id="GO:0044539">
    <property type="term" value="P:long-chain fatty acid import into cell"/>
    <property type="evidence" value="ECO:0007669"/>
    <property type="project" value="TreeGrafter"/>
</dbReference>
<evidence type="ECO:0000313" key="5">
    <source>
        <dbReference type="EMBL" id="AAA62896.1"/>
    </source>
</evidence>
<keyword evidence="4" id="KW-0067">ATP-binding</keyword>
<dbReference type="RefSeq" id="WP_111481002.1">
    <property type="nucleotide sequence ID" value="NZ_CP029543.1"/>
</dbReference>
<keyword evidence="3" id="KW-0547">Nucleotide-binding</keyword>
<evidence type="ECO:0000313" key="6">
    <source>
        <dbReference type="EMBL" id="AWV47743.1"/>
    </source>
</evidence>
<dbReference type="AlphaFoldDB" id="Q49953"/>
<name>Q49953_MYCLR</name>
<accession>Q49953</accession>
<dbReference type="GO" id="GO:0005886">
    <property type="term" value="C:plasma membrane"/>
    <property type="evidence" value="ECO:0007669"/>
    <property type="project" value="TreeGrafter"/>
</dbReference>
<keyword evidence="2" id="KW-0436">Ligase</keyword>